<evidence type="ECO:0000313" key="4">
    <source>
        <dbReference type="Proteomes" id="UP001059597"/>
    </source>
</evidence>
<feature type="domain" description="Integrase catalytic" evidence="2">
    <location>
        <begin position="148"/>
        <end position="343"/>
    </location>
</feature>
<organism evidence="3 4">
    <name type="scientific">Streptomyces nigrescens</name>
    <dbReference type="NCBI Taxonomy" id="1920"/>
    <lineage>
        <taxon>Bacteria</taxon>
        <taxon>Bacillati</taxon>
        <taxon>Actinomycetota</taxon>
        <taxon>Actinomycetes</taxon>
        <taxon>Kitasatosporales</taxon>
        <taxon>Streptomycetaceae</taxon>
        <taxon>Streptomyces</taxon>
    </lineage>
</organism>
<dbReference type="InterPro" id="IPR047656">
    <property type="entry name" value="IS481-like_transpos"/>
</dbReference>
<evidence type="ECO:0000313" key="3">
    <source>
        <dbReference type="EMBL" id="BDM72879.1"/>
    </source>
</evidence>
<dbReference type="InterPro" id="IPR024967">
    <property type="entry name" value="DNA-bd_IS481-type"/>
</dbReference>
<feature type="region of interest" description="Disordered" evidence="1">
    <location>
        <begin position="326"/>
        <end position="347"/>
    </location>
</feature>
<dbReference type="Pfam" id="PF13011">
    <property type="entry name" value="LZ_Tnp_IS481"/>
    <property type="match status" value="1"/>
</dbReference>
<dbReference type="PROSITE" id="PS50994">
    <property type="entry name" value="INTEGRASE"/>
    <property type="match status" value="1"/>
</dbReference>
<sequence>MAKTSDVVEVSTLRHTEVFVSHRNARLTVHGRRLLVERVRCGRPVAHVAAEMGISRPTAHKWMRRWLAEGDAGLQDRSSRPHRTPHRTAPDVEDRICTLRQTRKLGPARIGPILGLPASTVHRVLTRRGLHRLAWLDRPTGEPIRRYERARPGEMVHVDIKKLGNIPAGGGWRTVGRTAGAHNKQATTDQRSMSSKPVIGYSYIHSAVDDHSRLAYSEVLLDERKETAIAFWRRAQAFFASHGITVERVLTDNGSCYKSKLFTRTLTAAGIAHKRIRPYRPQTNGKVERFNRTLLDEWAYSRPYTSNTERTQALTGFLHTYNHHRSHTALGGKPPISRVNNAPGQYT</sequence>
<name>A0ABM8A2N9_STRNI</name>
<dbReference type="NCBIfam" id="NF033577">
    <property type="entry name" value="transpos_IS481"/>
    <property type="match status" value="1"/>
</dbReference>
<dbReference type="InterPro" id="IPR009057">
    <property type="entry name" value="Homeodomain-like_sf"/>
</dbReference>
<gene>
    <name evidence="3" type="ORF">HEK616_63660</name>
</gene>
<dbReference type="Gene3D" id="3.30.420.10">
    <property type="entry name" value="Ribonuclease H-like superfamily/Ribonuclease H"/>
    <property type="match status" value="1"/>
</dbReference>
<dbReference type="Pfam" id="PF13683">
    <property type="entry name" value="rve_3"/>
    <property type="match status" value="1"/>
</dbReference>
<dbReference type="PANTHER" id="PTHR35004:SF6">
    <property type="entry name" value="TRANSPOSASE"/>
    <property type="match status" value="1"/>
</dbReference>
<evidence type="ECO:0000256" key="1">
    <source>
        <dbReference type="SAM" id="MobiDB-lite"/>
    </source>
</evidence>
<dbReference type="SUPFAM" id="SSF53098">
    <property type="entry name" value="Ribonuclease H-like"/>
    <property type="match status" value="1"/>
</dbReference>
<dbReference type="EMBL" id="AP026073">
    <property type="protein sequence ID" value="BDM72879.1"/>
    <property type="molecule type" value="Genomic_DNA"/>
</dbReference>
<feature type="compositionally biased region" description="Polar residues" evidence="1">
    <location>
        <begin position="338"/>
        <end position="347"/>
    </location>
</feature>
<keyword evidence="4" id="KW-1185">Reference proteome</keyword>
<dbReference type="InterPro" id="IPR036397">
    <property type="entry name" value="RNaseH_sf"/>
</dbReference>
<dbReference type="Proteomes" id="UP001059597">
    <property type="component" value="Chromosome"/>
</dbReference>
<proteinExistence type="predicted"/>
<accession>A0ABM8A2N9</accession>
<dbReference type="PANTHER" id="PTHR35004">
    <property type="entry name" value="TRANSPOSASE RV3428C-RELATED"/>
    <property type="match status" value="1"/>
</dbReference>
<protein>
    <submittedName>
        <fullName evidence="3">IS481 family transposase</fullName>
    </submittedName>
</protein>
<dbReference type="SUPFAM" id="SSF46689">
    <property type="entry name" value="Homeodomain-like"/>
    <property type="match status" value="1"/>
</dbReference>
<dbReference type="InterPro" id="IPR012337">
    <property type="entry name" value="RNaseH-like_sf"/>
</dbReference>
<reference evidence="3" key="1">
    <citation type="submission" date="2022-06" db="EMBL/GenBank/DDBJ databases">
        <title>Complete genome sequence of Streptomyces nigrescens HEK616.</title>
        <authorList>
            <person name="Asamizu S."/>
            <person name="Onaka H."/>
        </authorList>
    </citation>
    <scope>NUCLEOTIDE SEQUENCE</scope>
    <source>
        <strain evidence="3">HEK616</strain>
    </source>
</reference>
<evidence type="ECO:0000259" key="2">
    <source>
        <dbReference type="PROSITE" id="PS50994"/>
    </source>
</evidence>
<dbReference type="InterPro" id="IPR001584">
    <property type="entry name" value="Integrase_cat-core"/>
</dbReference>